<name>A0AA40VUI1_9NOST</name>
<dbReference type="EMBL" id="VJXY01000057">
    <property type="protein sequence ID" value="MBD6620204.1"/>
    <property type="molecule type" value="Genomic_DNA"/>
</dbReference>
<proteinExistence type="predicted"/>
<protein>
    <submittedName>
        <fullName evidence="3">Uncharacterized protein</fullName>
    </submittedName>
</protein>
<sequence length="128" mass="14159">MNQVSSLLKNLRQILTVFLVAITFFAVQAFGYSTTLQAHAANTVTTPEGTYYKGVPDSDVNDLTNKANRAADRTGKSAKSAVDNIREKLNLDEPLPRSTKNFLQSTKEKAEDTIKPITGNNEGYYQEK</sequence>
<dbReference type="Proteomes" id="UP001165986">
    <property type="component" value="Unassembled WGS sequence"/>
</dbReference>
<keyword evidence="2" id="KW-0732">Signal</keyword>
<evidence type="ECO:0000256" key="2">
    <source>
        <dbReference type="SAM" id="SignalP"/>
    </source>
</evidence>
<comment type="caution">
    <text evidence="3">The sequence shown here is derived from an EMBL/GenBank/DDBJ whole genome shotgun (WGS) entry which is preliminary data.</text>
</comment>
<accession>A0AA40VUI1</accession>
<keyword evidence="4" id="KW-1185">Reference proteome</keyword>
<organism evidence="3 4">
    <name type="scientific">Komarekiella delphini-convector SJRDD-AB1</name>
    <dbReference type="NCBI Taxonomy" id="2593771"/>
    <lineage>
        <taxon>Bacteria</taxon>
        <taxon>Bacillati</taxon>
        <taxon>Cyanobacteriota</taxon>
        <taxon>Cyanophyceae</taxon>
        <taxon>Nostocales</taxon>
        <taxon>Nostocaceae</taxon>
        <taxon>Komarekiella</taxon>
        <taxon>Komarekiella delphini-convector</taxon>
    </lineage>
</organism>
<gene>
    <name evidence="3" type="ORF">FNW02_31555</name>
</gene>
<dbReference type="AlphaFoldDB" id="A0AA40VUI1"/>
<feature type="chain" id="PRO_5041347101" evidence="2">
    <location>
        <begin position="41"/>
        <end position="128"/>
    </location>
</feature>
<feature type="signal peptide" evidence="2">
    <location>
        <begin position="1"/>
        <end position="40"/>
    </location>
</feature>
<dbReference type="RefSeq" id="WP_191761412.1">
    <property type="nucleotide sequence ID" value="NZ_VJXY01000057.1"/>
</dbReference>
<evidence type="ECO:0000256" key="1">
    <source>
        <dbReference type="SAM" id="MobiDB-lite"/>
    </source>
</evidence>
<feature type="compositionally biased region" description="Polar residues" evidence="1">
    <location>
        <begin position="118"/>
        <end position="128"/>
    </location>
</feature>
<reference evidence="3" key="1">
    <citation type="submission" date="2019-07" db="EMBL/GenBank/DDBJ databases">
        <title>Toxilogical consequences of a new and cryptic species of cyanobacteria (Komarekiella delphini-convector) recovered from the epidermis of a bottlenose dolphin and 1500 ft. in the air.</title>
        <authorList>
            <person name="Brown A.O."/>
            <person name="Dvorak P."/>
            <person name="Villanueva C.D."/>
            <person name="Foss A.J."/>
            <person name="Garvey A.D."/>
            <person name="Gibson Q.A."/>
            <person name="Johansen J.R."/>
            <person name="Casamatta D.A."/>
        </authorList>
    </citation>
    <scope>NUCLEOTIDE SEQUENCE</scope>
    <source>
        <strain evidence="3">SJRDD-AB1</strain>
    </source>
</reference>
<evidence type="ECO:0000313" key="3">
    <source>
        <dbReference type="EMBL" id="MBD6620204.1"/>
    </source>
</evidence>
<evidence type="ECO:0000313" key="4">
    <source>
        <dbReference type="Proteomes" id="UP001165986"/>
    </source>
</evidence>
<feature type="region of interest" description="Disordered" evidence="1">
    <location>
        <begin position="87"/>
        <end position="128"/>
    </location>
</feature>